<organism evidence="2 3">
    <name type="scientific">Ridgeia piscesae</name>
    <name type="common">Tubeworm</name>
    <dbReference type="NCBI Taxonomy" id="27915"/>
    <lineage>
        <taxon>Eukaryota</taxon>
        <taxon>Metazoa</taxon>
        <taxon>Spiralia</taxon>
        <taxon>Lophotrochozoa</taxon>
        <taxon>Annelida</taxon>
        <taxon>Polychaeta</taxon>
        <taxon>Sedentaria</taxon>
        <taxon>Canalipalpata</taxon>
        <taxon>Sabellida</taxon>
        <taxon>Siboglinidae</taxon>
        <taxon>Ridgeia</taxon>
    </lineage>
</organism>
<keyword evidence="1" id="KW-0812">Transmembrane</keyword>
<feature type="transmembrane region" description="Helical" evidence="1">
    <location>
        <begin position="20"/>
        <end position="41"/>
    </location>
</feature>
<dbReference type="EMBL" id="JAODUO010000369">
    <property type="protein sequence ID" value="KAK2182058.1"/>
    <property type="molecule type" value="Genomic_DNA"/>
</dbReference>
<dbReference type="AlphaFoldDB" id="A0AAD9L2A2"/>
<evidence type="ECO:0000256" key="1">
    <source>
        <dbReference type="SAM" id="Phobius"/>
    </source>
</evidence>
<keyword evidence="1" id="KW-0472">Membrane</keyword>
<gene>
    <name evidence="2" type="ORF">NP493_369g06007</name>
</gene>
<comment type="caution">
    <text evidence="2">The sequence shown here is derived from an EMBL/GenBank/DDBJ whole genome shotgun (WGS) entry which is preliminary data.</text>
</comment>
<keyword evidence="1" id="KW-1133">Transmembrane helix</keyword>
<name>A0AAD9L2A2_RIDPI</name>
<keyword evidence="3" id="KW-1185">Reference proteome</keyword>
<dbReference type="Proteomes" id="UP001209878">
    <property type="component" value="Unassembled WGS sequence"/>
</dbReference>
<sequence length="90" mass="9700">MQAVEEASAEVPIYMRSAVIAAGALALANVLLLVAMVTMYLRSRRQNQKEASVRRASFVSNTTRFNSINSKIMGDSMDTSSIPSTVPSSC</sequence>
<accession>A0AAD9L2A2</accession>
<evidence type="ECO:0000313" key="3">
    <source>
        <dbReference type="Proteomes" id="UP001209878"/>
    </source>
</evidence>
<evidence type="ECO:0000313" key="2">
    <source>
        <dbReference type="EMBL" id="KAK2182058.1"/>
    </source>
</evidence>
<proteinExistence type="predicted"/>
<protein>
    <submittedName>
        <fullName evidence="2">Uncharacterized protein</fullName>
    </submittedName>
</protein>
<reference evidence="2" key="1">
    <citation type="journal article" date="2023" name="Mol. Biol. Evol.">
        <title>Third-Generation Sequencing Reveals the Adaptive Role of the Epigenome in Three Deep-Sea Polychaetes.</title>
        <authorList>
            <person name="Perez M."/>
            <person name="Aroh O."/>
            <person name="Sun Y."/>
            <person name="Lan Y."/>
            <person name="Juniper S.K."/>
            <person name="Young C.R."/>
            <person name="Angers B."/>
            <person name="Qian P.Y."/>
        </authorList>
    </citation>
    <scope>NUCLEOTIDE SEQUENCE</scope>
    <source>
        <strain evidence="2">R07B-5</strain>
    </source>
</reference>